<name>A0A239CTX5_9ACTN</name>
<evidence type="ECO:0000259" key="4">
    <source>
        <dbReference type="Pfam" id="PF01494"/>
    </source>
</evidence>
<dbReference type="NCBIfam" id="NF006002">
    <property type="entry name" value="PRK08132.1"/>
    <property type="match status" value="1"/>
</dbReference>
<dbReference type="Gene3D" id="3.30.70.2450">
    <property type="match status" value="1"/>
</dbReference>
<gene>
    <name evidence="5" type="ORF">SAMN04488107_1817</name>
</gene>
<evidence type="ECO:0000256" key="1">
    <source>
        <dbReference type="ARBA" id="ARBA00001974"/>
    </source>
</evidence>
<dbReference type="AlphaFoldDB" id="A0A239CTX5"/>
<proteinExistence type="predicted"/>
<dbReference type="EMBL" id="FZOH01000003">
    <property type="protein sequence ID" value="SNS23560.1"/>
    <property type="molecule type" value="Genomic_DNA"/>
</dbReference>
<dbReference type="SUPFAM" id="SSF51905">
    <property type="entry name" value="FAD/NAD(P)-binding domain"/>
    <property type="match status" value="1"/>
</dbReference>
<dbReference type="Gene3D" id="3.50.50.60">
    <property type="entry name" value="FAD/NAD(P)-binding domain"/>
    <property type="match status" value="1"/>
</dbReference>
<evidence type="ECO:0000313" key="5">
    <source>
        <dbReference type="EMBL" id="SNS23560.1"/>
    </source>
</evidence>
<dbReference type="OrthoDB" id="8670884at2"/>
<dbReference type="GO" id="GO:0071949">
    <property type="term" value="F:FAD binding"/>
    <property type="evidence" value="ECO:0007669"/>
    <property type="project" value="InterPro"/>
</dbReference>
<dbReference type="PANTHER" id="PTHR43004">
    <property type="entry name" value="TRK SYSTEM POTASSIUM UPTAKE PROTEIN"/>
    <property type="match status" value="1"/>
</dbReference>
<sequence>MTTPSTSAPVLVLGCGPVGQTTALLLARWGLSVVVLDGRPERDVIGSKAICQQRDVLDVWDAVGVGAEVARRGVTWTTARTFHRDKELFSFQFADRGKSPFPPFVNISQCETERLLDERIAAEPLIEVRWGHRVTAIQQDGSGVTVTCATANGATSVRGSYTVACSGPRSDEVRAALGLTFEGETFDDYFLICDIRTDMPGWETERRFYFDPEWNPGRQVLIHPCPDSTFRIDWQVPPHFDLAEEEASGGLDRRIRQVIGDRPYEIVWKSVYRFHSRVVDRMRVGRVLIAGDAAHLVSPFGARGLNSGVLDAENAAWKIAFVLHGWAPESLLDSYHDERHAAALENLAVTGDTMRFLVPGSDEEAARRLDVLERAATDAAARAQVDSGRLAEPFWYVDSPLTTPDERRPFPGRPARGDVPVPAPGVLVPDCPISVPGRPEPGRLRQLARSGVTVLVGDDAALPSLPETLAAHLPVAVHRISDLDSGPTLRDALGARPDEIWVLRPDGHVAAVLTRSADVAPAVARLLDRSVLSPVLA</sequence>
<dbReference type="PANTHER" id="PTHR43004:SF19">
    <property type="entry name" value="BINDING MONOOXYGENASE, PUTATIVE (JCVI)-RELATED"/>
    <property type="match status" value="1"/>
</dbReference>
<dbReference type="InterPro" id="IPR050641">
    <property type="entry name" value="RIFMO-like"/>
</dbReference>
<dbReference type="InterPro" id="IPR036188">
    <property type="entry name" value="FAD/NAD-bd_sf"/>
</dbReference>
<dbReference type="Gene3D" id="3.40.30.120">
    <property type="match status" value="1"/>
</dbReference>
<protein>
    <submittedName>
        <fullName evidence="5">3-(3-hydroxy-phenyl)propionate hydroxylase</fullName>
    </submittedName>
</protein>
<keyword evidence="3" id="KW-0274">FAD</keyword>
<organism evidence="5 6">
    <name type="scientific">Geodermatophilus saharensis</name>
    <dbReference type="NCBI Taxonomy" id="1137994"/>
    <lineage>
        <taxon>Bacteria</taxon>
        <taxon>Bacillati</taxon>
        <taxon>Actinomycetota</taxon>
        <taxon>Actinomycetes</taxon>
        <taxon>Geodermatophilales</taxon>
        <taxon>Geodermatophilaceae</taxon>
        <taxon>Geodermatophilus</taxon>
    </lineage>
</organism>
<dbReference type="InterPro" id="IPR002938">
    <property type="entry name" value="FAD-bd"/>
</dbReference>
<keyword evidence="2" id="KW-0285">Flavoprotein</keyword>
<feature type="domain" description="FAD-binding" evidence="4">
    <location>
        <begin position="8"/>
        <end position="345"/>
    </location>
</feature>
<comment type="cofactor">
    <cofactor evidence="1">
        <name>FAD</name>
        <dbReference type="ChEBI" id="CHEBI:57692"/>
    </cofactor>
</comment>
<reference evidence="6" key="1">
    <citation type="submission" date="2017-06" db="EMBL/GenBank/DDBJ databases">
        <authorList>
            <person name="Varghese N."/>
            <person name="Submissions S."/>
        </authorList>
    </citation>
    <scope>NUCLEOTIDE SEQUENCE [LARGE SCALE GENOMIC DNA]</scope>
    <source>
        <strain evidence="6">DSM 45423</strain>
    </source>
</reference>
<accession>A0A239CTX5</accession>
<keyword evidence="6" id="KW-1185">Reference proteome</keyword>
<dbReference type="PRINTS" id="PR00420">
    <property type="entry name" value="RNGMNOXGNASE"/>
</dbReference>
<dbReference type="Proteomes" id="UP000198386">
    <property type="component" value="Unassembled WGS sequence"/>
</dbReference>
<evidence type="ECO:0000256" key="3">
    <source>
        <dbReference type="ARBA" id="ARBA00022827"/>
    </source>
</evidence>
<dbReference type="Pfam" id="PF01494">
    <property type="entry name" value="FAD_binding_3"/>
    <property type="match status" value="1"/>
</dbReference>
<dbReference type="RefSeq" id="WP_089403571.1">
    <property type="nucleotide sequence ID" value="NZ_FZOH01000003.1"/>
</dbReference>
<dbReference type="GO" id="GO:0016709">
    <property type="term" value="F:oxidoreductase activity, acting on paired donors, with incorporation or reduction of molecular oxygen, NAD(P)H as one donor, and incorporation of one atom of oxygen"/>
    <property type="evidence" value="ECO:0007669"/>
    <property type="project" value="UniProtKB-ARBA"/>
</dbReference>
<evidence type="ECO:0000313" key="6">
    <source>
        <dbReference type="Proteomes" id="UP000198386"/>
    </source>
</evidence>
<evidence type="ECO:0000256" key="2">
    <source>
        <dbReference type="ARBA" id="ARBA00022630"/>
    </source>
</evidence>